<dbReference type="PANTHER" id="PTHR35089:SF1">
    <property type="entry name" value="CHAPERONE PROTEIN SKP"/>
    <property type="match status" value="1"/>
</dbReference>
<dbReference type="Gene3D" id="3.30.910.20">
    <property type="entry name" value="Skp domain"/>
    <property type="match status" value="1"/>
</dbReference>
<keyword evidence="2" id="KW-0732">Signal</keyword>
<evidence type="ECO:0000256" key="2">
    <source>
        <dbReference type="ARBA" id="ARBA00022729"/>
    </source>
</evidence>
<dbReference type="SMART" id="SM00935">
    <property type="entry name" value="OmpH"/>
    <property type="match status" value="1"/>
</dbReference>
<proteinExistence type="inferred from homology"/>
<sequence>MRFNSSMRLIFTLCVMLLGTVPLQAEPLKVGVFDIQRIMNEAAAVSTYKQRYQSTLELKRKPLLQTEEDLKQLKEKIDKGGLKPEEAMAADLEFTQKVRTAKHQREDLDAEVMQMDRWLKAQIYKDISEILVELNKKEDYAVILERGVVAYYKSSVDITSKIIEIYNKKK</sequence>
<name>A0ABR5SCJ7_9BACT</name>
<reference evidence="3 4" key="1">
    <citation type="submission" date="2015-11" db="EMBL/GenBank/DDBJ databases">
        <authorList>
            <person name="Lin W."/>
        </authorList>
    </citation>
    <scope>NUCLEOTIDE SEQUENCE [LARGE SCALE GENOMIC DNA]</scope>
    <source>
        <strain evidence="3 4">HCH-1</strain>
    </source>
</reference>
<dbReference type="InterPro" id="IPR024930">
    <property type="entry name" value="Skp_dom_sf"/>
</dbReference>
<dbReference type="InterPro" id="IPR005632">
    <property type="entry name" value="Chaperone_Skp"/>
</dbReference>
<accession>A0ABR5SCJ7</accession>
<keyword evidence="4" id="KW-1185">Reference proteome</keyword>
<evidence type="ECO:0008006" key="5">
    <source>
        <dbReference type="Google" id="ProtNLM"/>
    </source>
</evidence>
<dbReference type="RefSeq" id="WP_085053856.1">
    <property type="nucleotide sequence ID" value="NZ_LNQR01000131.1"/>
</dbReference>
<dbReference type="SUPFAM" id="SSF111384">
    <property type="entry name" value="OmpH-like"/>
    <property type="match status" value="1"/>
</dbReference>
<dbReference type="Pfam" id="PF03938">
    <property type="entry name" value="OmpH"/>
    <property type="match status" value="1"/>
</dbReference>
<dbReference type="Proteomes" id="UP000060487">
    <property type="component" value="Unassembled WGS sequence"/>
</dbReference>
<organism evidence="3 4">
    <name type="scientific">Candidatus Magnetominusculus xianensis</name>
    <dbReference type="NCBI Taxonomy" id="1748249"/>
    <lineage>
        <taxon>Bacteria</taxon>
        <taxon>Pseudomonadati</taxon>
        <taxon>Nitrospirota</taxon>
        <taxon>Nitrospiria</taxon>
        <taxon>Nitrospirales</taxon>
        <taxon>Nitrospiraceae</taxon>
        <taxon>Candidatus Magnetominusculus</taxon>
    </lineage>
</organism>
<evidence type="ECO:0000256" key="1">
    <source>
        <dbReference type="ARBA" id="ARBA00009091"/>
    </source>
</evidence>
<protein>
    <recommendedName>
        <fullName evidence="5">Outer membrane chaperone Skp (OmpH)</fullName>
    </recommendedName>
</protein>
<gene>
    <name evidence="3" type="ORF">ASN18_3256</name>
</gene>
<dbReference type="PANTHER" id="PTHR35089">
    <property type="entry name" value="CHAPERONE PROTEIN SKP"/>
    <property type="match status" value="1"/>
</dbReference>
<dbReference type="EMBL" id="LNQR01000131">
    <property type="protein sequence ID" value="KWT75273.1"/>
    <property type="molecule type" value="Genomic_DNA"/>
</dbReference>
<evidence type="ECO:0000313" key="4">
    <source>
        <dbReference type="Proteomes" id="UP000060487"/>
    </source>
</evidence>
<comment type="caution">
    <text evidence="3">The sequence shown here is derived from an EMBL/GenBank/DDBJ whole genome shotgun (WGS) entry which is preliminary data.</text>
</comment>
<comment type="similarity">
    <text evidence="1">Belongs to the Skp family.</text>
</comment>
<evidence type="ECO:0000313" key="3">
    <source>
        <dbReference type="EMBL" id="KWT75273.1"/>
    </source>
</evidence>